<keyword evidence="5" id="KW-1185">Reference proteome</keyword>
<dbReference type="NCBIfam" id="TIGR01414">
    <property type="entry name" value="autotrans_barl"/>
    <property type="match status" value="1"/>
</dbReference>
<dbReference type="PANTHER" id="PTHR35037:SF3">
    <property type="entry name" value="C-TERMINAL REGION OF AIDA-LIKE PROTEIN"/>
    <property type="match status" value="1"/>
</dbReference>
<dbReference type="InterPro" id="IPR011050">
    <property type="entry name" value="Pectin_lyase_fold/virulence"/>
</dbReference>
<dbReference type="Proteomes" id="UP001595528">
    <property type="component" value="Unassembled WGS sequence"/>
</dbReference>
<dbReference type="InterPro" id="IPR051551">
    <property type="entry name" value="Autotransporter_adhesion"/>
</dbReference>
<organism evidence="4 5">
    <name type="scientific">Marinibaculum pumilum</name>
    <dbReference type="NCBI Taxonomy" id="1766165"/>
    <lineage>
        <taxon>Bacteria</taxon>
        <taxon>Pseudomonadati</taxon>
        <taxon>Pseudomonadota</taxon>
        <taxon>Alphaproteobacteria</taxon>
        <taxon>Rhodospirillales</taxon>
        <taxon>Rhodospirillaceae</taxon>
        <taxon>Marinibaculum</taxon>
    </lineage>
</organism>
<accession>A0ABV7L2L3</accession>
<dbReference type="InterPro" id="IPR013425">
    <property type="entry name" value="Autotrns_rpt"/>
</dbReference>
<dbReference type="Gene3D" id="2.130.10.10">
    <property type="entry name" value="YVTN repeat-like/Quinoprotein amine dehydrogenase"/>
    <property type="match status" value="1"/>
</dbReference>
<evidence type="ECO:0000313" key="4">
    <source>
        <dbReference type="EMBL" id="MFC3228878.1"/>
    </source>
</evidence>
<dbReference type="Pfam" id="PF03797">
    <property type="entry name" value="Autotransporter"/>
    <property type="match status" value="1"/>
</dbReference>
<sequence length="1514" mass="153438">MTFRIRPVRRASAAACAAFMLAGLGQGAAGTGTARAQSFQELGPAPFSTSAETRASQGWTESAGAARIVVPHPTDSTILYAGAANGGIWRSDTGGNSWTPLTDRQSSLSIGGLAMNGSDPDHLVAGIGRFSTAGGQGGALTGLLETRDGGASWSGIPLQELGLSAAQETGISSVVFSGSTVLAGGVYQTTDGTAYSATGGLFRRTEGGSFAPVGVDLETARTDPSKPLARVAPVSSLAVDPVTSSTVYAGVNNGGTLNGIYRSTDAGATWTRETDTLPESTLSGIVHQAANTRVTVGPDGAAYALIAIPGGRGERISLGLRRDPATGTWTEIDIPEQFASTNQADPHMAIAVNPDDPDILYAAGDPDSFWRGTRDPATGEITWVSGISAQLGQPHVDYRSIVFDAAGRMIVGTDGGVYATDSPTETAAWYSLDRGFGTAEFYRVAWNPISHTAAGAAQDNGVFLQDSPGNAVWSGINDLGDGVNVAVNGLTKAAAGQAIVYSTTQSLGSGNLDTDIRRQIFDSGNAQVGVTTLIDLDGITIDNSRSIPFDSPITLNRSDPTRIAVGTTGVYVFTDDPNDPGEYVPQLDAYVGVLESDDYRTLTSESGVTFSGVAAAMDFGTTTAAGTNTLLIGTYGDRIDPDSSGGLYYIADATDPDDRLIRLPLTQSIEAVKAVELDPGVDNQFFAASDNSIYRFTAANCPVGGASCSPSDMADGLPDSFRDPRSLEVVDANGVRALLAGGFSAAAPVDGGSNLYAVLDDSTGTWASTAWSAINGTLPNAPIWSLEYADADDVLLIGTLGRGAFALYDASTTLFPTQVAELRFGMADNDSAPSASILTDGSTGAARLLRKSGSGTLTLSGAASYSGGTYLDGGTISVSDDAALGASSGGLVFNGGTLLTTAPFASARAITVNAGGGTINTLGLTTLSGTLSGAGTFTKTGASTLRLTGNAANSGGATIAAGLLQVDGSLTGNVAVGAGATLGGTGSITGTVSNAGTVAPGASIGTLTVNGDFLMTDNSLLSMEIDQSSADQLIVNGTASLDGSLELDVPDGTKLGGQSFSLITATRVTGAFDEVIGLSPFLEADFVNTGTSLQTSFVRNFAAPAANANQVSVGTALNSSYALTAQGDLDQVFTALDQTAGGAPAQNALTQLSGQSLGDMTTASANMSGLLARGMQGRLARLRSGNAQAAGAVTALSLGDSDEAGLTGTGAALAAQSGTGLAAGDAPGPAAARASSAWARAIGHRGHVSSDGNGTGYDTDLGGLQIGIDRVIDGRFVVGLSLAYLRSDLSAKQVTADTDGDTYQVGIYGAADLGPVDLDLTAAYARTDWRTSRSLSFGGLSRTATAGPTSNDIAVTARVGRDLSAGRFTLTPQAGLDWYRLDRSGFTESGAGAANLEVQSSSGNVVKSWLGARAATRFDLDGSFALRPELRGAWTHDLVGEDPQVSATLAGAPGAPFTVTAAEPGRDAAVLGINLTGQGLAGAASGLQLFADYELQAAARERDHTVTLGLRYAF</sequence>
<dbReference type="InterPro" id="IPR006315">
    <property type="entry name" value="OM_autotransptr_brl_dom"/>
</dbReference>
<dbReference type="InterPro" id="IPR036709">
    <property type="entry name" value="Autotransporte_beta_dom_sf"/>
</dbReference>
<comment type="caution">
    <text evidence="4">The sequence shown here is derived from an EMBL/GenBank/DDBJ whole genome shotgun (WGS) entry which is preliminary data.</text>
</comment>
<feature type="signal peptide" evidence="2">
    <location>
        <begin position="1"/>
        <end position="28"/>
    </location>
</feature>
<evidence type="ECO:0000259" key="3">
    <source>
        <dbReference type="PROSITE" id="PS51208"/>
    </source>
</evidence>
<evidence type="ECO:0000256" key="2">
    <source>
        <dbReference type="SAM" id="SignalP"/>
    </source>
</evidence>
<feature type="domain" description="Autotransporter" evidence="3">
    <location>
        <begin position="1230"/>
        <end position="1514"/>
    </location>
</feature>
<dbReference type="Pfam" id="PF12951">
    <property type="entry name" value="PATR"/>
    <property type="match status" value="2"/>
</dbReference>
<name>A0ABV7L2L3_9PROT</name>
<dbReference type="SUPFAM" id="SSF110296">
    <property type="entry name" value="Oligoxyloglucan reducing end-specific cellobiohydrolase"/>
    <property type="match status" value="1"/>
</dbReference>
<dbReference type="InterPro" id="IPR005546">
    <property type="entry name" value="Autotransporte_beta"/>
</dbReference>
<proteinExistence type="predicted"/>
<keyword evidence="1 2" id="KW-0732">Signal</keyword>
<dbReference type="SMART" id="SM00869">
    <property type="entry name" value="Autotransporter"/>
    <property type="match status" value="1"/>
</dbReference>
<dbReference type="PROSITE" id="PS51208">
    <property type="entry name" value="AUTOTRANSPORTER"/>
    <property type="match status" value="1"/>
</dbReference>
<dbReference type="Gene3D" id="2.40.128.130">
    <property type="entry name" value="Autotransporter beta-domain"/>
    <property type="match status" value="1"/>
</dbReference>
<dbReference type="SUPFAM" id="SSF51126">
    <property type="entry name" value="Pectin lyase-like"/>
    <property type="match status" value="1"/>
</dbReference>
<reference evidence="5" key="1">
    <citation type="journal article" date="2019" name="Int. J. Syst. Evol. Microbiol.">
        <title>The Global Catalogue of Microorganisms (GCM) 10K type strain sequencing project: providing services to taxonomists for standard genome sequencing and annotation.</title>
        <authorList>
            <consortium name="The Broad Institute Genomics Platform"/>
            <consortium name="The Broad Institute Genome Sequencing Center for Infectious Disease"/>
            <person name="Wu L."/>
            <person name="Ma J."/>
        </authorList>
    </citation>
    <scope>NUCLEOTIDE SEQUENCE [LARGE SCALE GENOMIC DNA]</scope>
    <source>
        <strain evidence="5">KCTC 42964</strain>
    </source>
</reference>
<feature type="chain" id="PRO_5047184754" evidence="2">
    <location>
        <begin position="29"/>
        <end position="1514"/>
    </location>
</feature>
<gene>
    <name evidence="4" type="ORF">ACFOGJ_16655</name>
</gene>
<evidence type="ECO:0000313" key="5">
    <source>
        <dbReference type="Proteomes" id="UP001595528"/>
    </source>
</evidence>
<evidence type="ECO:0000256" key="1">
    <source>
        <dbReference type="ARBA" id="ARBA00022729"/>
    </source>
</evidence>
<dbReference type="SUPFAM" id="SSF103515">
    <property type="entry name" value="Autotransporter"/>
    <property type="match status" value="1"/>
</dbReference>
<dbReference type="InterPro" id="IPR015943">
    <property type="entry name" value="WD40/YVTN_repeat-like_dom_sf"/>
</dbReference>
<dbReference type="PANTHER" id="PTHR35037">
    <property type="entry name" value="C-TERMINAL REGION OF AIDA-LIKE PROTEIN"/>
    <property type="match status" value="1"/>
</dbReference>
<dbReference type="EMBL" id="JBHRTR010000028">
    <property type="protein sequence ID" value="MFC3228878.1"/>
    <property type="molecule type" value="Genomic_DNA"/>
</dbReference>
<protein>
    <submittedName>
        <fullName evidence="4">Autotransporter domain-containing protein</fullName>
    </submittedName>
</protein>
<dbReference type="NCBIfam" id="TIGR02601">
    <property type="entry name" value="autotrns_rpt"/>
    <property type="match status" value="1"/>
</dbReference>
<dbReference type="RefSeq" id="WP_379902403.1">
    <property type="nucleotide sequence ID" value="NZ_JBHRTR010000028.1"/>
</dbReference>